<gene>
    <name evidence="1" type="ORF">QAD02_002041</name>
</gene>
<protein>
    <submittedName>
        <fullName evidence="1">Uncharacterized protein</fullName>
    </submittedName>
</protein>
<accession>A0ACC2NKN1</accession>
<keyword evidence="2" id="KW-1185">Reference proteome</keyword>
<organism evidence="1 2">
    <name type="scientific">Eretmocerus hayati</name>
    <dbReference type="NCBI Taxonomy" id="131215"/>
    <lineage>
        <taxon>Eukaryota</taxon>
        <taxon>Metazoa</taxon>
        <taxon>Ecdysozoa</taxon>
        <taxon>Arthropoda</taxon>
        <taxon>Hexapoda</taxon>
        <taxon>Insecta</taxon>
        <taxon>Pterygota</taxon>
        <taxon>Neoptera</taxon>
        <taxon>Endopterygota</taxon>
        <taxon>Hymenoptera</taxon>
        <taxon>Apocrita</taxon>
        <taxon>Proctotrupomorpha</taxon>
        <taxon>Chalcidoidea</taxon>
        <taxon>Aphelinidae</taxon>
        <taxon>Aphelininae</taxon>
        <taxon>Eretmocerus</taxon>
    </lineage>
</organism>
<comment type="caution">
    <text evidence="1">The sequence shown here is derived from an EMBL/GenBank/DDBJ whole genome shotgun (WGS) entry which is preliminary data.</text>
</comment>
<dbReference type="EMBL" id="CM056743">
    <property type="protein sequence ID" value="KAJ8670782.1"/>
    <property type="molecule type" value="Genomic_DNA"/>
</dbReference>
<name>A0ACC2NKN1_9HYME</name>
<evidence type="ECO:0000313" key="1">
    <source>
        <dbReference type="EMBL" id="KAJ8670782.1"/>
    </source>
</evidence>
<sequence length="270" mass="30129">MIPGACILQNHGWRCEIANRGATGLTNLKMAVPERVRVGDSALLTCTYDLENATLYTIKWYLDEAEFYRFVPKNNVTVTTFPVRGIDVNTAKSNKYEVTLVNVQRRHSGRYKCEVSEDGPRYDTKSMEASFIVVDVPDTVPRIIINRQHVIPGGEFRANCTSGAAHPAPNITWKLNGLPPPSAPRAIVRSEIKLVHIPSDTLPSVHDEEKYFTQSLLTVNTSGLFRDGRIQLRCFAEISPVYKADAMAEITEADRHPVPITGNTASRSFR</sequence>
<feature type="non-terminal residue" evidence="1">
    <location>
        <position position="270"/>
    </location>
</feature>
<dbReference type="Proteomes" id="UP001239111">
    <property type="component" value="Chromosome 3"/>
</dbReference>
<proteinExistence type="predicted"/>
<evidence type="ECO:0000313" key="2">
    <source>
        <dbReference type="Proteomes" id="UP001239111"/>
    </source>
</evidence>
<reference evidence="1" key="1">
    <citation type="submission" date="2023-04" db="EMBL/GenBank/DDBJ databases">
        <title>A chromosome-level genome assembly of the parasitoid wasp Eretmocerus hayati.</title>
        <authorList>
            <person name="Zhong Y."/>
            <person name="Liu S."/>
            <person name="Liu Y."/>
        </authorList>
    </citation>
    <scope>NUCLEOTIDE SEQUENCE</scope>
    <source>
        <strain evidence="1">ZJU_SS_LIU_2023</strain>
    </source>
</reference>